<evidence type="ECO:0000313" key="2">
    <source>
        <dbReference type="Proteomes" id="UP001498476"/>
    </source>
</evidence>
<proteinExistence type="predicted"/>
<gene>
    <name evidence="1" type="ORF">QQX98_007795</name>
</gene>
<name>A0ABR1GWZ2_9HYPO</name>
<dbReference type="PANTHER" id="PTHR21310">
    <property type="entry name" value="AMINOGLYCOSIDE PHOSPHOTRANSFERASE-RELATED-RELATED"/>
    <property type="match status" value="1"/>
</dbReference>
<evidence type="ECO:0000313" key="1">
    <source>
        <dbReference type="EMBL" id="KAK7413351.1"/>
    </source>
</evidence>
<organism evidence="1 2">
    <name type="scientific">Neonectria punicea</name>
    <dbReference type="NCBI Taxonomy" id="979145"/>
    <lineage>
        <taxon>Eukaryota</taxon>
        <taxon>Fungi</taxon>
        <taxon>Dikarya</taxon>
        <taxon>Ascomycota</taxon>
        <taxon>Pezizomycotina</taxon>
        <taxon>Sordariomycetes</taxon>
        <taxon>Hypocreomycetidae</taxon>
        <taxon>Hypocreales</taxon>
        <taxon>Nectriaceae</taxon>
        <taxon>Neonectria</taxon>
    </lineage>
</organism>
<keyword evidence="2" id="KW-1185">Reference proteome</keyword>
<reference evidence="1 2" key="1">
    <citation type="journal article" date="2025" name="Microbiol. Resour. Announc.">
        <title>Draft genome sequences for Neonectria magnoliae and Neonectria punicea, canker pathogens of Liriodendron tulipifera and Acer saccharum in West Virginia.</title>
        <authorList>
            <person name="Petronek H.M."/>
            <person name="Kasson M.T."/>
            <person name="Metheny A.M."/>
            <person name="Stauder C.M."/>
            <person name="Lovett B."/>
            <person name="Lynch S.C."/>
            <person name="Garnas J.R."/>
            <person name="Kasson L.R."/>
            <person name="Stajich J.E."/>
        </authorList>
    </citation>
    <scope>NUCLEOTIDE SEQUENCE [LARGE SCALE GENOMIC DNA]</scope>
    <source>
        <strain evidence="1 2">NRRL 64653</strain>
    </source>
</reference>
<protein>
    <recommendedName>
        <fullName evidence="3">Aminoglycoside phosphotransferase domain-containing protein</fullName>
    </recommendedName>
</protein>
<dbReference type="InterPro" id="IPR051678">
    <property type="entry name" value="AGP_Transferase"/>
</dbReference>
<evidence type="ECO:0008006" key="3">
    <source>
        <dbReference type="Google" id="ProtNLM"/>
    </source>
</evidence>
<dbReference type="PANTHER" id="PTHR21310:SF37">
    <property type="entry name" value="AMINOGLYCOSIDE PHOSPHOTRANSFERASE DOMAIN-CONTAINING PROTEIN"/>
    <property type="match status" value="1"/>
</dbReference>
<dbReference type="EMBL" id="JAZAVJ010000132">
    <property type="protein sequence ID" value="KAK7413351.1"/>
    <property type="molecule type" value="Genomic_DNA"/>
</dbReference>
<comment type="caution">
    <text evidence="1">The sequence shown here is derived from an EMBL/GenBank/DDBJ whole genome shotgun (WGS) entry which is preliminary data.</text>
</comment>
<dbReference type="Proteomes" id="UP001498476">
    <property type="component" value="Unassembled WGS sequence"/>
</dbReference>
<sequence>MVDVLLQLSKFKLAAIGSLGFQDDEDDPEITKRPLSLNIAQLGNFGRVPYFELPSTTTTFTSSSKYYSALANMYLQQRSFQRNQAVHSADDCRKKYIARQLFRKLASEPRLADSEFDLGLFKLWCDDLRPANVLVDKDHKIAAVIDWELTYATRADPPLWLLFKAPEDWEAGLDDWAAKYEPILATFLRALEGKEKEFIEQGLLKESEILSTRMRESWGSGRFWLTKSESGDFKERLKLLSPDQVDAMEEFVKRKLEEKEEFSDSIGVNHRDAYTGMVNRLNGAC</sequence>
<accession>A0ABR1GWZ2</accession>